<dbReference type="RefSeq" id="WP_139037035.1">
    <property type="nucleotide sequence ID" value="NZ_VDDA01000007.1"/>
</dbReference>
<dbReference type="SUPFAM" id="SSF82866">
    <property type="entry name" value="Multidrug efflux transporter AcrB transmembrane domain"/>
    <property type="match status" value="2"/>
</dbReference>
<dbReference type="Gene3D" id="1.20.1640.10">
    <property type="entry name" value="Multidrug efflux transporter AcrB transmembrane domain"/>
    <property type="match status" value="2"/>
</dbReference>
<feature type="transmembrane region" description="Helical" evidence="7">
    <location>
        <begin position="837"/>
        <end position="857"/>
    </location>
</feature>
<name>A0A5C4LGS0_9HYPH</name>
<evidence type="ECO:0000256" key="2">
    <source>
        <dbReference type="ARBA" id="ARBA00022475"/>
    </source>
</evidence>
<evidence type="ECO:0000256" key="3">
    <source>
        <dbReference type="ARBA" id="ARBA00022692"/>
    </source>
</evidence>
<feature type="transmembrane region" description="Helical" evidence="7">
    <location>
        <begin position="399"/>
        <end position="423"/>
    </location>
</feature>
<keyword evidence="4 7" id="KW-1133">Transmembrane helix</keyword>
<dbReference type="InterPro" id="IPR017841">
    <property type="entry name" value="Hopanoid_biosynth_HpnN"/>
</dbReference>
<keyword evidence="3 7" id="KW-0812">Transmembrane</keyword>
<feature type="transmembrane region" description="Helical" evidence="7">
    <location>
        <begin position="297"/>
        <end position="318"/>
    </location>
</feature>
<evidence type="ECO:0000256" key="1">
    <source>
        <dbReference type="ARBA" id="ARBA00004651"/>
    </source>
</evidence>
<feature type="transmembrane region" description="Helical" evidence="7">
    <location>
        <begin position="450"/>
        <end position="469"/>
    </location>
</feature>
<evidence type="ECO:0000313" key="10">
    <source>
        <dbReference type="Proteomes" id="UP000305267"/>
    </source>
</evidence>
<dbReference type="GO" id="GO:0005886">
    <property type="term" value="C:plasma membrane"/>
    <property type="evidence" value="ECO:0007669"/>
    <property type="project" value="UniProtKB-SubCell"/>
</dbReference>
<keyword evidence="2" id="KW-1003">Cell membrane</keyword>
<sequence>MIERLVAFSVHRRWLIIVAALLLTVASAVMAAHLFRINTDVERLITSDVPWRQDEIQFEKTFPQRGNLLVMVVDGQTPEQAEEAATRLAQALSTHKDLLPIVYRPDGGPFFDKNGLLLMSQKELDQTTERLIQQQGLLGPLAADPSLRGIMQAMVMGAQGVKAGQAKPEDLVGPMGQMKEVFDKVLKGERAQLSWQLLLSGGKAEPSDLRRFVIAQPVLDYDALQPGEKATQLIRETARSLGLTEANGVRVRLTGQVAVADDEFATLADDAGLNYSVTGGAIVLFLWLALRSGSLVVAVLITTFAGLIVTAALGLVMVGELNPISVAFAALFVGLGIDFGIQFAVRYRADRFVEGDLEQAIRSAARGVGWSLTLAAVSLLAGFFSFLPTDFRGVSELGLIAGVGMIVAYLFSLTLLPALIAVLRPPGEKQEVGTAGMASVDHWILEHRKLVLVLTGVVTVAGLPLLYWLPFDSNPMHLRSTKVESVATYLDLAKDPKTSPNSIDVVVPNRDAIAPMVKKLLALPGVAGVVDINTFVPADQDQKLATIEDAAQVLGPVLNPPRVAAPPTDREVVTAIRNAVTALRGIAQGAQGQAANASGPLATIQGFTDTLDRLAAAEPPVREAAAAAVVPNLKALLTRLRGLLSPEKITLENLPAQIRSEWIAADGKARIEVQPKGNSNDNLVQRRFAKEVLSVAPHATGAPVATTLSSHTILGAFIEAGLLALLSIFIILSVALRRPWDVAMALGPLVLATLWTLEALYLIGMPLNFANIIALPLMLAVGVAFHIYYVIAWRAGVADMLASSLTRAIFFSALTTGTAFGSLVLSSHPGTASMGKLLALSLFFTLVAAFFIVPAFLGPPPKQKAKDGVPETEARRDPLIPA</sequence>
<dbReference type="AlphaFoldDB" id="A0A5C4LGS0"/>
<proteinExistence type="predicted"/>
<feature type="domain" description="SSD" evidence="8">
    <location>
        <begin position="296"/>
        <end position="422"/>
    </location>
</feature>
<accession>A0A5C4LGS0</accession>
<feature type="transmembrane region" description="Helical" evidence="7">
    <location>
        <begin position="272"/>
        <end position="290"/>
    </location>
</feature>
<feature type="transmembrane region" description="Helical" evidence="7">
    <location>
        <begin position="324"/>
        <end position="347"/>
    </location>
</feature>
<dbReference type="InterPro" id="IPR004869">
    <property type="entry name" value="MMPL_dom"/>
</dbReference>
<dbReference type="EMBL" id="VDDA01000007">
    <property type="protein sequence ID" value="TNC12106.1"/>
    <property type="molecule type" value="Genomic_DNA"/>
</dbReference>
<feature type="transmembrane region" description="Helical" evidence="7">
    <location>
        <begin position="368"/>
        <end position="387"/>
    </location>
</feature>
<dbReference type="PANTHER" id="PTHR33406">
    <property type="entry name" value="MEMBRANE PROTEIN MJ1562-RELATED"/>
    <property type="match status" value="1"/>
</dbReference>
<gene>
    <name evidence="9" type="ORF">FF100_17920</name>
</gene>
<feature type="region of interest" description="Disordered" evidence="6">
    <location>
        <begin position="862"/>
        <end position="882"/>
    </location>
</feature>
<evidence type="ECO:0000256" key="7">
    <source>
        <dbReference type="SAM" id="Phobius"/>
    </source>
</evidence>
<evidence type="ECO:0000256" key="5">
    <source>
        <dbReference type="ARBA" id="ARBA00023136"/>
    </source>
</evidence>
<dbReference type="NCBIfam" id="TIGR03480">
    <property type="entry name" value="HpnN"/>
    <property type="match status" value="1"/>
</dbReference>
<reference evidence="9 10" key="1">
    <citation type="submission" date="2019-06" db="EMBL/GenBank/DDBJ databases">
        <title>Genome of Methylobacterium sp. 17Sr1-39.</title>
        <authorList>
            <person name="Seo T."/>
        </authorList>
    </citation>
    <scope>NUCLEOTIDE SEQUENCE [LARGE SCALE GENOMIC DNA]</scope>
    <source>
        <strain evidence="9 10">17Sr1-39</strain>
    </source>
</reference>
<dbReference type="InterPro" id="IPR050545">
    <property type="entry name" value="Mycobact_MmpL"/>
</dbReference>
<organism evidence="9 10">
    <name type="scientific">Methylobacterium terricola</name>
    <dbReference type="NCBI Taxonomy" id="2583531"/>
    <lineage>
        <taxon>Bacteria</taxon>
        <taxon>Pseudomonadati</taxon>
        <taxon>Pseudomonadota</taxon>
        <taxon>Alphaproteobacteria</taxon>
        <taxon>Hyphomicrobiales</taxon>
        <taxon>Methylobacteriaceae</taxon>
        <taxon>Methylobacterium</taxon>
    </lineage>
</organism>
<comment type="caution">
    <text evidence="9">The sequence shown here is derived from an EMBL/GenBank/DDBJ whole genome shotgun (WGS) entry which is preliminary data.</text>
</comment>
<dbReference type="Proteomes" id="UP000305267">
    <property type="component" value="Unassembled WGS sequence"/>
</dbReference>
<evidence type="ECO:0000313" key="9">
    <source>
        <dbReference type="EMBL" id="TNC12106.1"/>
    </source>
</evidence>
<keyword evidence="10" id="KW-1185">Reference proteome</keyword>
<feature type="transmembrane region" description="Helical" evidence="7">
    <location>
        <begin position="742"/>
        <end position="763"/>
    </location>
</feature>
<protein>
    <submittedName>
        <fullName evidence="9">Hopanoid biosynthesis-associated RND transporter HpnN</fullName>
    </submittedName>
</protein>
<dbReference type="OrthoDB" id="7518665at2"/>
<feature type="transmembrane region" description="Helical" evidence="7">
    <location>
        <begin position="713"/>
        <end position="735"/>
    </location>
</feature>
<dbReference type="PROSITE" id="PS50156">
    <property type="entry name" value="SSD"/>
    <property type="match status" value="1"/>
</dbReference>
<dbReference type="InterPro" id="IPR000731">
    <property type="entry name" value="SSD"/>
</dbReference>
<dbReference type="Pfam" id="PF03176">
    <property type="entry name" value="MMPL"/>
    <property type="match status" value="1"/>
</dbReference>
<evidence type="ECO:0000259" key="8">
    <source>
        <dbReference type="PROSITE" id="PS50156"/>
    </source>
</evidence>
<feature type="transmembrane region" description="Helical" evidence="7">
    <location>
        <begin position="769"/>
        <end position="793"/>
    </location>
</feature>
<feature type="transmembrane region" description="Helical" evidence="7">
    <location>
        <begin position="805"/>
        <end position="825"/>
    </location>
</feature>
<feature type="compositionally biased region" description="Basic and acidic residues" evidence="6">
    <location>
        <begin position="864"/>
        <end position="882"/>
    </location>
</feature>
<dbReference type="PANTHER" id="PTHR33406:SF13">
    <property type="entry name" value="MEMBRANE PROTEIN YDFJ"/>
    <property type="match status" value="1"/>
</dbReference>
<comment type="subcellular location">
    <subcellularLocation>
        <location evidence="1">Cell membrane</location>
        <topology evidence="1">Multi-pass membrane protein</topology>
    </subcellularLocation>
</comment>
<keyword evidence="5 7" id="KW-0472">Membrane</keyword>
<evidence type="ECO:0000256" key="4">
    <source>
        <dbReference type="ARBA" id="ARBA00022989"/>
    </source>
</evidence>
<evidence type="ECO:0000256" key="6">
    <source>
        <dbReference type="SAM" id="MobiDB-lite"/>
    </source>
</evidence>